<accession>A0A3G9GT14</accession>
<dbReference type="RefSeq" id="WP_021717990.1">
    <property type="nucleotide sequence ID" value="NZ_AP019004.1"/>
</dbReference>
<dbReference type="EMBL" id="WNBW01000013">
    <property type="protein sequence ID" value="MTU04894.1"/>
    <property type="molecule type" value="Genomic_DNA"/>
</dbReference>
<sequence>MQAIKFPVPNRSEYIPSPYEPDADGVLDIGYYKGSIIGGRPYVLECWQMDELVVATVFFSDEGLDAYSREDLVLLLELEDIIKFIGGKRLFQCTHTEDDAGMPMWAVNITLQNAKGKYAEVLCPLRRYR</sequence>
<dbReference type="EMBL" id="WNBM01000010">
    <property type="protein sequence ID" value="MTT76705.1"/>
    <property type="molecule type" value="Genomic_DNA"/>
</dbReference>
<dbReference type="Proteomes" id="UP000443070">
    <property type="component" value="Unassembled WGS sequence"/>
</dbReference>
<accession>R6I9Q8</accession>
<organism evidence="1">
    <name type="scientific">Phascolarctobacterium faecium</name>
    <dbReference type="NCBI Taxonomy" id="33025"/>
    <lineage>
        <taxon>Bacteria</taxon>
        <taxon>Bacillati</taxon>
        <taxon>Bacillota</taxon>
        <taxon>Negativicutes</taxon>
        <taxon>Acidaminococcales</taxon>
        <taxon>Acidaminococcaceae</taxon>
        <taxon>Phascolarctobacterium</taxon>
    </lineage>
</organism>
<gene>
    <name evidence="1" type="ORF">BN533_01088</name>
    <name evidence="2" type="ORF">GMD11_10595</name>
    <name evidence="3" type="ORF">GMD18_10900</name>
</gene>
<dbReference type="Proteomes" id="UP000484547">
    <property type="component" value="Unassembled WGS sequence"/>
</dbReference>
<reference evidence="1" key="1">
    <citation type="submission" date="2012-11" db="EMBL/GenBank/DDBJ databases">
        <title>Dependencies among metagenomic species, viruses, plasmids and units of genetic variation.</title>
        <authorList>
            <person name="Nielsen H.B."/>
            <person name="Almeida M."/>
            <person name="Juncker A.S."/>
            <person name="Rasmussen S."/>
            <person name="Li J."/>
            <person name="Sunagawa S."/>
            <person name="Plichta D."/>
            <person name="Gautier L."/>
            <person name="Le Chatelier E."/>
            <person name="Peletier E."/>
            <person name="Bonde I."/>
            <person name="Nielsen T."/>
            <person name="Manichanh C."/>
            <person name="Arumugam M."/>
            <person name="Batto J."/>
            <person name="Santos M.B.Q.D."/>
            <person name="Blom N."/>
            <person name="Borruel N."/>
            <person name="Burgdorf K.S."/>
            <person name="Boumezbeur F."/>
            <person name="Casellas F."/>
            <person name="Dore J."/>
            <person name="Guarner F."/>
            <person name="Hansen T."/>
            <person name="Hildebrand F."/>
            <person name="Kaas R.S."/>
            <person name="Kennedy S."/>
            <person name="Kristiansen K."/>
            <person name="Kultima J.R."/>
            <person name="Leonard P."/>
            <person name="Levenez F."/>
            <person name="Lund O."/>
            <person name="Moumen B."/>
            <person name="Le Paslier D."/>
            <person name="Pons N."/>
            <person name="Pedersen O."/>
            <person name="Prifti E."/>
            <person name="Qin J."/>
            <person name="Raes J."/>
            <person name="Tap J."/>
            <person name="Tims S."/>
            <person name="Ussery D.W."/>
            <person name="Yamada T."/>
            <person name="MetaHit consortium"/>
            <person name="Renault P."/>
            <person name="Sicheritz-Ponten T."/>
            <person name="Bork P."/>
            <person name="Wang J."/>
            <person name="Brunak S."/>
            <person name="Ehrlich S.D."/>
        </authorList>
    </citation>
    <scope>NUCLEOTIDE SEQUENCE [LARGE SCALE GENOMIC DNA]</scope>
</reference>
<protein>
    <submittedName>
        <fullName evidence="1">Uncharacterized protein</fullName>
    </submittedName>
</protein>
<keyword evidence="4" id="KW-1185">Reference proteome</keyword>
<evidence type="ECO:0000313" key="2">
    <source>
        <dbReference type="EMBL" id="MTT76705.1"/>
    </source>
</evidence>
<evidence type="ECO:0000313" key="5">
    <source>
        <dbReference type="Proteomes" id="UP000484547"/>
    </source>
</evidence>
<dbReference type="AlphaFoldDB" id="A0A3G9GT14"/>
<dbReference type="GeneID" id="49407823"/>
<evidence type="ECO:0000313" key="1">
    <source>
        <dbReference type="EMBL" id="CDB46015.1"/>
    </source>
</evidence>
<evidence type="ECO:0000313" key="4">
    <source>
        <dbReference type="Proteomes" id="UP000443070"/>
    </source>
</evidence>
<dbReference type="OrthoDB" id="9939873at2"/>
<proteinExistence type="predicted"/>
<comment type="caution">
    <text evidence="1">The sequence shown here is derived from an EMBL/GenBank/DDBJ whole genome shotgun (WGS) entry which is preliminary data.</text>
</comment>
<reference evidence="4 5" key="2">
    <citation type="journal article" date="2019" name="Nat. Med.">
        <title>A library of human gut bacterial isolates paired with longitudinal multiomics data enables mechanistic microbiome research.</title>
        <authorList>
            <person name="Poyet M."/>
            <person name="Groussin M."/>
            <person name="Gibbons S.M."/>
            <person name="Avila-Pacheco J."/>
            <person name="Jiang X."/>
            <person name="Kearney S.M."/>
            <person name="Perrotta A.R."/>
            <person name="Berdy B."/>
            <person name="Zhao S."/>
            <person name="Lieberman T.D."/>
            <person name="Swanson P.K."/>
            <person name="Smith M."/>
            <person name="Roesemann S."/>
            <person name="Alexander J.E."/>
            <person name="Rich S.A."/>
            <person name="Livny J."/>
            <person name="Vlamakis H."/>
            <person name="Clish C."/>
            <person name="Bullock K."/>
            <person name="Deik A."/>
            <person name="Scott J."/>
            <person name="Pierce K.A."/>
            <person name="Xavier R.J."/>
            <person name="Alm E.J."/>
        </authorList>
    </citation>
    <scope>NUCLEOTIDE SEQUENCE [LARGE SCALE GENOMIC DNA]</scope>
    <source>
        <strain evidence="2 5">BIOML-A13</strain>
        <strain evidence="3 4">BIOML-A3</strain>
    </source>
</reference>
<dbReference type="EMBL" id="CBDS010000069">
    <property type="protein sequence ID" value="CDB46015.1"/>
    <property type="molecule type" value="Genomic_DNA"/>
</dbReference>
<name>A0A3G9GT14_9FIRM</name>
<evidence type="ECO:0000313" key="3">
    <source>
        <dbReference type="EMBL" id="MTU04894.1"/>
    </source>
</evidence>